<dbReference type="Proteomes" id="UP001303889">
    <property type="component" value="Unassembled WGS sequence"/>
</dbReference>
<name>A0AAN6MEF1_9PEZI</name>
<keyword evidence="2" id="KW-0808">Transferase</keyword>
<keyword evidence="1" id="KW-0328">Glycosyltransferase</keyword>
<dbReference type="InterPro" id="IPR002213">
    <property type="entry name" value="UDP_glucos_trans"/>
</dbReference>
<organism evidence="3 4">
    <name type="scientific">Staphylotrichum tortipilum</name>
    <dbReference type="NCBI Taxonomy" id="2831512"/>
    <lineage>
        <taxon>Eukaryota</taxon>
        <taxon>Fungi</taxon>
        <taxon>Dikarya</taxon>
        <taxon>Ascomycota</taxon>
        <taxon>Pezizomycotina</taxon>
        <taxon>Sordariomycetes</taxon>
        <taxon>Sordariomycetidae</taxon>
        <taxon>Sordariales</taxon>
        <taxon>Chaetomiaceae</taxon>
        <taxon>Staphylotrichum</taxon>
    </lineage>
</organism>
<dbReference type="PANTHER" id="PTHR48043:SF145">
    <property type="entry name" value="FI06409P-RELATED"/>
    <property type="match status" value="1"/>
</dbReference>
<evidence type="ECO:0000313" key="4">
    <source>
        <dbReference type="Proteomes" id="UP001303889"/>
    </source>
</evidence>
<dbReference type="CDD" id="cd03784">
    <property type="entry name" value="GT1_Gtf-like"/>
    <property type="match status" value="1"/>
</dbReference>
<evidence type="ECO:0000256" key="1">
    <source>
        <dbReference type="ARBA" id="ARBA00022676"/>
    </source>
</evidence>
<gene>
    <name evidence="3" type="ORF">C8A05DRAFT_36984</name>
</gene>
<dbReference type="EMBL" id="MU855791">
    <property type="protein sequence ID" value="KAK3899392.1"/>
    <property type="molecule type" value="Genomic_DNA"/>
</dbReference>
<comment type="caution">
    <text evidence="3">The sequence shown here is derived from an EMBL/GenBank/DDBJ whole genome shotgun (WGS) entry which is preliminary data.</text>
</comment>
<proteinExistence type="predicted"/>
<protein>
    <submittedName>
        <fullName evidence="3">Uncharacterized protein</fullName>
    </submittedName>
</protein>
<keyword evidence="4" id="KW-1185">Reference proteome</keyword>
<dbReference type="SUPFAM" id="SSF53756">
    <property type="entry name" value="UDP-Glycosyltransferase/glycogen phosphorylase"/>
    <property type="match status" value="1"/>
</dbReference>
<dbReference type="InterPro" id="IPR050271">
    <property type="entry name" value="UDP-glycosyltransferase"/>
</dbReference>
<dbReference type="Gene3D" id="3.40.50.2000">
    <property type="entry name" value="Glycogen Phosphorylase B"/>
    <property type="match status" value="2"/>
</dbReference>
<reference evidence="3" key="2">
    <citation type="submission" date="2023-05" db="EMBL/GenBank/DDBJ databases">
        <authorList>
            <consortium name="Lawrence Berkeley National Laboratory"/>
            <person name="Steindorff A."/>
            <person name="Hensen N."/>
            <person name="Bonometti L."/>
            <person name="Westerberg I."/>
            <person name="Brannstrom I.O."/>
            <person name="Guillou S."/>
            <person name="Cros-Aarteil S."/>
            <person name="Calhoun S."/>
            <person name="Haridas S."/>
            <person name="Kuo A."/>
            <person name="Mondo S."/>
            <person name="Pangilinan J."/>
            <person name="Riley R."/>
            <person name="Labutti K."/>
            <person name="Andreopoulos B."/>
            <person name="Lipzen A."/>
            <person name="Chen C."/>
            <person name="Yanf M."/>
            <person name="Daum C."/>
            <person name="Ng V."/>
            <person name="Clum A."/>
            <person name="Ohm R."/>
            <person name="Martin F."/>
            <person name="Silar P."/>
            <person name="Natvig D."/>
            <person name="Lalanne C."/>
            <person name="Gautier V."/>
            <person name="Ament-Velasquez S.L."/>
            <person name="Kruys A."/>
            <person name="Hutchinson M.I."/>
            <person name="Powell A.J."/>
            <person name="Barry K."/>
            <person name="Miller A.N."/>
            <person name="Grigoriev I.V."/>
            <person name="Debuchy R."/>
            <person name="Gladieux P."/>
            <person name="Thoren M.H."/>
            <person name="Johannesson H."/>
        </authorList>
    </citation>
    <scope>NUCLEOTIDE SEQUENCE</scope>
    <source>
        <strain evidence="3">CBS 103.79</strain>
    </source>
</reference>
<dbReference type="AlphaFoldDB" id="A0AAN6MEF1"/>
<dbReference type="Pfam" id="PF00201">
    <property type="entry name" value="UDPGT"/>
    <property type="match status" value="1"/>
</dbReference>
<accession>A0AAN6MEF1</accession>
<reference evidence="3" key="1">
    <citation type="journal article" date="2023" name="Mol. Phylogenet. Evol.">
        <title>Genome-scale phylogeny and comparative genomics of the fungal order Sordariales.</title>
        <authorList>
            <person name="Hensen N."/>
            <person name="Bonometti L."/>
            <person name="Westerberg I."/>
            <person name="Brannstrom I.O."/>
            <person name="Guillou S."/>
            <person name="Cros-Aarteil S."/>
            <person name="Calhoun S."/>
            <person name="Haridas S."/>
            <person name="Kuo A."/>
            <person name="Mondo S."/>
            <person name="Pangilinan J."/>
            <person name="Riley R."/>
            <person name="LaButti K."/>
            <person name="Andreopoulos B."/>
            <person name="Lipzen A."/>
            <person name="Chen C."/>
            <person name="Yan M."/>
            <person name="Daum C."/>
            <person name="Ng V."/>
            <person name="Clum A."/>
            <person name="Steindorff A."/>
            <person name="Ohm R.A."/>
            <person name="Martin F."/>
            <person name="Silar P."/>
            <person name="Natvig D.O."/>
            <person name="Lalanne C."/>
            <person name="Gautier V."/>
            <person name="Ament-Velasquez S.L."/>
            <person name="Kruys A."/>
            <person name="Hutchinson M.I."/>
            <person name="Powell A.J."/>
            <person name="Barry K."/>
            <person name="Miller A.N."/>
            <person name="Grigoriev I.V."/>
            <person name="Debuchy R."/>
            <person name="Gladieux P."/>
            <person name="Hiltunen Thoren M."/>
            <person name="Johannesson H."/>
        </authorList>
    </citation>
    <scope>NUCLEOTIDE SEQUENCE</scope>
    <source>
        <strain evidence="3">CBS 103.79</strain>
    </source>
</reference>
<dbReference type="PANTHER" id="PTHR48043">
    <property type="entry name" value="EG:EG0003.4 PROTEIN-RELATED"/>
    <property type="match status" value="1"/>
</dbReference>
<evidence type="ECO:0000313" key="3">
    <source>
        <dbReference type="EMBL" id="KAK3899392.1"/>
    </source>
</evidence>
<sequence>MDPSPPPPKRVLLLTNSEHGQANVFLATSYALLTLPDADVEVHFASFPPIQPAVSSTSAHARRDRPSARPIVFHALDGNDMVTAWSRPEILAEQAALYTPSAVPLVHAVRRGLLLLKVMLPWSGDEFVRLMKAVVKVVEEVGPDVVAVDPAFAPGLTALRGLGCRFVVLAPNTIKDFAMPLQPRGEALWKYPCIGTPYPFPPPPPLLPQNTLFTLLSLLLSILLDPTRRALTRYLSTHFPTARLTTLSDLSLNPHFAGTDRATKFLVANLPEIEFPLSYLPKHIVPCGPMLRPARAVGEMDCELAGWLEQAEAGVVYINLGTHVFYGEGLAGEVARAVRVLLDRVAGKGVRVLWKIPRGPGKDGGVFGEGSVVERVLGGELREGTVRVVEWLEAEPAAVLAVGTVVCAVHHGGANSFLESVAAGVPQVILPLWMDTFDFARRAELLGIGRWGNRVAGTLCERGELGSVLIDLIAGERSSGYRQKARELAELCKKGGGGRVIAARHILAEITVGSVEGGKETERLLGPASI</sequence>
<dbReference type="GO" id="GO:0008194">
    <property type="term" value="F:UDP-glycosyltransferase activity"/>
    <property type="evidence" value="ECO:0007669"/>
    <property type="project" value="InterPro"/>
</dbReference>
<evidence type="ECO:0000256" key="2">
    <source>
        <dbReference type="ARBA" id="ARBA00022679"/>
    </source>
</evidence>